<keyword evidence="1" id="KW-0732">Signal</keyword>
<gene>
    <name evidence="2" type="ORF">K8W15_00030</name>
</gene>
<dbReference type="Proteomes" id="UP000749334">
    <property type="component" value="Unassembled WGS sequence"/>
</dbReference>
<feature type="chain" id="PRO_5036975490" description="Lipoprotein" evidence="1">
    <location>
        <begin position="19"/>
        <end position="130"/>
    </location>
</feature>
<reference evidence="2" key="2">
    <citation type="submission" date="2021-09" db="EMBL/GenBank/DDBJ databases">
        <authorList>
            <person name="Gilroy R."/>
        </authorList>
    </citation>
    <scope>NUCLEOTIDE SEQUENCE</scope>
    <source>
        <strain evidence="2">ChiHjej11B10-15683</strain>
    </source>
</reference>
<dbReference type="EMBL" id="DYVQ01000002">
    <property type="protein sequence ID" value="HJF72574.1"/>
    <property type="molecule type" value="Genomic_DNA"/>
</dbReference>
<proteinExistence type="predicted"/>
<name>A0A921L0B4_9PAST</name>
<dbReference type="AlphaFoldDB" id="A0A921L0B4"/>
<evidence type="ECO:0000313" key="3">
    <source>
        <dbReference type="Proteomes" id="UP000749334"/>
    </source>
</evidence>
<dbReference type="PROSITE" id="PS51257">
    <property type="entry name" value="PROKAR_LIPOPROTEIN"/>
    <property type="match status" value="1"/>
</dbReference>
<organism evidence="2 3">
    <name type="scientific">Gallibacterium anatis</name>
    <dbReference type="NCBI Taxonomy" id="750"/>
    <lineage>
        <taxon>Bacteria</taxon>
        <taxon>Pseudomonadati</taxon>
        <taxon>Pseudomonadota</taxon>
        <taxon>Gammaproteobacteria</taxon>
        <taxon>Pasteurellales</taxon>
        <taxon>Pasteurellaceae</taxon>
        <taxon>Gallibacterium</taxon>
    </lineage>
</organism>
<comment type="caution">
    <text evidence="2">The sequence shown here is derived from an EMBL/GenBank/DDBJ whole genome shotgun (WGS) entry which is preliminary data.</text>
</comment>
<sequence length="130" mass="15659">MKTSFIILFFLLSGCVLTGTRPDFTYWEAPKNIDKSQEIVIWKNCGDSSYHMLNKDQQKILDKGNEFWKEIYKNKDEYSKYEEAFNIYIKYRSQCLYDFGLRFKPPLHWCLAQDGDHNLKICIENMKYRN</sequence>
<accession>A0A921L0B4</accession>
<protein>
    <recommendedName>
        <fullName evidence="4">Lipoprotein</fullName>
    </recommendedName>
</protein>
<reference evidence="2" key="1">
    <citation type="journal article" date="2021" name="PeerJ">
        <title>Extensive microbial diversity within the chicken gut microbiome revealed by metagenomics and culture.</title>
        <authorList>
            <person name="Gilroy R."/>
            <person name="Ravi A."/>
            <person name="Getino M."/>
            <person name="Pursley I."/>
            <person name="Horton D.L."/>
            <person name="Alikhan N.F."/>
            <person name="Baker D."/>
            <person name="Gharbi K."/>
            <person name="Hall N."/>
            <person name="Watson M."/>
            <person name="Adriaenssens E.M."/>
            <person name="Foster-Nyarko E."/>
            <person name="Jarju S."/>
            <person name="Secka A."/>
            <person name="Antonio M."/>
            <person name="Oren A."/>
            <person name="Chaudhuri R.R."/>
            <person name="La Ragione R."/>
            <person name="Hildebrand F."/>
            <person name="Pallen M.J."/>
        </authorList>
    </citation>
    <scope>NUCLEOTIDE SEQUENCE</scope>
    <source>
        <strain evidence="2">ChiHjej11B10-15683</strain>
    </source>
</reference>
<evidence type="ECO:0000256" key="1">
    <source>
        <dbReference type="SAM" id="SignalP"/>
    </source>
</evidence>
<evidence type="ECO:0008006" key="4">
    <source>
        <dbReference type="Google" id="ProtNLM"/>
    </source>
</evidence>
<dbReference type="RefSeq" id="WP_039143652.1">
    <property type="nucleotide sequence ID" value="NZ_AP035889.1"/>
</dbReference>
<feature type="signal peptide" evidence="1">
    <location>
        <begin position="1"/>
        <end position="18"/>
    </location>
</feature>
<evidence type="ECO:0000313" key="2">
    <source>
        <dbReference type="EMBL" id="HJF72574.1"/>
    </source>
</evidence>